<evidence type="ECO:0000256" key="1">
    <source>
        <dbReference type="ARBA" id="ARBA00008390"/>
    </source>
</evidence>
<accession>A0AAE0QB10</accession>
<dbReference type="InterPro" id="IPR012674">
    <property type="entry name" value="Calycin"/>
</dbReference>
<dbReference type="AlphaFoldDB" id="A0AAE0QB10"/>
<evidence type="ECO:0000259" key="2">
    <source>
        <dbReference type="Pfam" id="PF00061"/>
    </source>
</evidence>
<sequence>MDVFFGKWKLVNKENFSEYLTALGLQEEHVKIAQIITPSLTFYQDGEFIVLKTETSIHTGEVWFRLGEEYFELSRDGRQCT</sequence>
<gene>
    <name evidence="3" type="ORF">QTP70_028256</name>
</gene>
<dbReference type="InterPro" id="IPR000463">
    <property type="entry name" value="Fatty_acid-bd"/>
</dbReference>
<dbReference type="InterPro" id="IPR031259">
    <property type="entry name" value="ILBP"/>
</dbReference>
<evidence type="ECO:0000313" key="3">
    <source>
        <dbReference type="EMBL" id="KAK3516891.1"/>
    </source>
</evidence>
<dbReference type="Pfam" id="PF00061">
    <property type="entry name" value="Lipocalin"/>
    <property type="match status" value="1"/>
</dbReference>
<organism evidence="3 4">
    <name type="scientific">Hemibagrus guttatus</name>
    <dbReference type="NCBI Taxonomy" id="175788"/>
    <lineage>
        <taxon>Eukaryota</taxon>
        <taxon>Metazoa</taxon>
        <taxon>Chordata</taxon>
        <taxon>Craniata</taxon>
        <taxon>Vertebrata</taxon>
        <taxon>Euteleostomi</taxon>
        <taxon>Actinopterygii</taxon>
        <taxon>Neopterygii</taxon>
        <taxon>Teleostei</taxon>
        <taxon>Ostariophysi</taxon>
        <taxon>Siluriformes</taxon>
        <taxon>Bagridae</taxon>
        <taxon>Hemibagrus</taxon>
    </lineage>
</organism>
<feature type="domain" description="Lipocalin/cytosolic fatty-acid binding" evidence="2">
    <location>
        <begin position="6"/>
        <end position="80"/>
    </location>
</feature>
<dbReference type="PANTHER" id="PTHR11955">
    <property type="entry name" value="FATTY ACID BINDING PROTEIN"/>
    <property type="match status" value="1"/>
</dbReference>
<comment type="caution">
    <text evidence="3">The sequence shown here is derived from an EMBL/GenBank/DDBJ whole genome shotgun (WGS) entry which is preliminary data.</text>
</comment>
<reference evidence="3" key="1">
    <citation type="submission" date="2023-06" db="EMBL/GenBank/DDBJ databases">
        <title>Male Hemibagrus guttatus genome.</title>
        <authorList>
            <person name="Bian C."/>
        </authorList>
    </citation>
    <scope>NUCLEOTIDE SEQUENCE</scope>
    <source>
        <strain evidence="3">Male_cb2023</strain>
        <tissue evidence="3">Muscle</tissue>
    </source>
</reference>
<dbReference type="SUPFAM" id="SSF50814">
    <property type="entry name" value="Lipocalins"/>
    <property type="match status" value="1"/>
</dbReference>
<evidence type="ECO:0000313" key="4">
    <source>
        <dbReference type="Proteomes" id="UP001274896"/>
    </source>
</evidence>
<dbReference type="EMBL" id="JAUCMX010000019">
    <property type="protein sequence ID" value="KAK3516891.1"/>
    <property type="molecule type" value="Genomic_DNA"/>
</dbReference>
<dbReference type="CDD" id="cd00742">
    <property type="entry name" value="FABP"/>
    <property type="match status" value="1"/>
</dbReference>
<dbReference type="Gene3D" id="2.40.128.20">
    <property type="match status" value="1"/>
</dbReference>
<keyword evidence="4" id="KW-1185">Reference proteome</keyword>
<dbReference type="Proteomes" id="UP001274896">
    <property type="component" value="Unassembled WGS sequence"/>
</dbReference>
<dbReference type="GO" id="GO:0008289">
    <property type="term" value="F:lipid binding"/>
    <property type="evidence" value="ECO:0007669"/>
    <property type="project" value="InterPro"/>
</dbReference>
<protein>
    <recommendedName>
        <fullName evidence="2">Lipocalin/cytosolic fatty-acid binding domain-containing protein</fullName>
    </recommendedName>
</protein>
<comment type="similarity">
    <text evidence="1">Belongs to the calycin superfamily. Fatty-acid binding protein (FABP) family.</text>
</comment>
<dbReference type="PRINTS" id="PR00178">
    <property type="entry name" value="FATTYACIDBP"/>
</dbReference>
<dbReference type="InterPro" id="IPR000566">
    <property type="entry name" value="Lipocln_cytosolic_FA-bd_dom"/>
</dbReference>
<feature type="non-terminal residue" evidence="3">
    <location>
        <position position="1"/>
    </location>
</feature>
<name>A0AAE0QB10_9TELE</name>
<proteinExistence type="inferred from homology"/>